<proteinExistence type="inferred from homology"/>
<sequence>MWSISWKMMKRDGRMLVPAGIAILVGSLFIAATFLFGNTMDGSLRKQVSSSFGEANYAIAPKQGVSDADSDLHVVKDYHLDAIRACAGVRGARADVLMLVELSSVDGAKHTNTAGTAVAEPDTLMPMPLVDGRWPASDSEVALPRNAADRLGVRLGDDVNLKAISGGQDGPGGSSSIRMKLVGLNEDKEGPYINYGGASVMAEGAMARLHGEPASMGIGTYPAPYVYLSIDRSQAGEPTLRRIRGLLPKGFQLRTRAAFEDQQIKQLSGQTSIMTTFLLSFGVLAMFVAALVIANTFQVMVARQRRTLALLRTIGAKKGQVRASVLMQSGVLGLISSLLGTLAALGLMALAHAMGLRVGAVILKPIITPPVLLVPVVFGTGMTILASLSSAAAATRVTPLEALRPVQVGGGKRSGKLRLFVACLMIVVGAAVAAWVVYQAVQDSRGVRGTIISTHADTALAIAVGAVALLFLGLLLCANRWIPWVLRGIGALVAQVGPSSKVAVGNISRNPARVAATGTALLIGVTLVSCLGTGAVSAKQTLGTALDSHYSVDVEIDLPKADSAGLDKVRQVKGVKAADMVPVYRAEVEAGKKGADVAVFALTPGQSGRLMNVDQESSMAGGSKLVMPEGQLSGKSQVKAGQGVRLTQGAGKNGGPRAGFSFRTVAGSYNGLSDNTGLYGVALVDRADSLGQPDHYEIWAKSDGTQPAGVFTEDIRQAMSSAAEASVAGGIAMKAMYEQVIDIFLGIMLALLAVAVVIALIGVANTLSLSVIERSKESATLRAIGMTRRQLKRSLGVEALLIALGATLAGLVLGTLFGWIGSYIVFESLGKVALPVDWGMYALIVVVAALAALMASLLPARRAAKTPPVEALAEA</sequence>
<evidence type="ECO:0000256" key="2">
    <source>
        <dbReference type="ARBA" id="ARBA00022475"/>
    </source>
</evidence>
<feature type="domain" description="ABC3 transporter permease C-terminal" evidence="8">
    <location>
        <begin position="280"/>
        <end position="396"/>
    </location>
</feature>
<dbReference type="EMBL" id="PDCH01000001">
    <property type="protein sequence ID" value="RBP99999.1"/>
    <property type="molecule type" value="Genomic_DNA"/>
</dbReference>
<dbReference type="Pfam" id="PF02687">
    <property type="entry name" value="FtsX"/>
    <property type="match status" value="2"/>
</dbReference>
<evidence type="ECO:0000256" key="6">
    <source>
        <dbReference type="ARBA" id="ARBA00038076"/>
    </source>
</evidence>
<comment type="subcellular location">
    <subcellularLocation>
        <location evidence="1">Cell membrane</location>
        <topology evidence="1">Multi-pass membrane protein</topology>
    </subcellularLocation>
</comment>
<feature type="transmembrane region" description="Helical" evidence="7">
    <location>
        <begin position="277"/>
        <end position="302"/>
    </location>
</feature>
<feature type="transmembrane region" description="Helical" evidence="7">
    <location>
        <begin position="323"/>
        <end position="351"/>
    </location>
</feature>
<feature type="transmembrane region" description="Helical" evidence="7">
    <location>
        <begin position="743"/>
        <end position="772"/>
    </location>
</feature>
<dbReference type="Proteomes" id="UP000252345">
    <property type="component" value="Unassembled WGS sequence"/>
</dbReference>
<evidence type="ECO:0000256" key="1">
    <source>
        <dbReference type="ARBA" id="ARBA00004651"/>
    </source>
</evidence>
<feature type="transmembrane region" description="Helical" evidence="7">
    <location>
        <begin position="371"/>
        <end position="397"/>
    </location>
</feature>
<evidence type="ECO:0000313" key="10">
    <source>
        <dbReference type="Proteomes" id="UP000252345"/>
    </source>
</evidence>
<dbReference type="GO" id="GO:0005886">
    <property type="term" value="C:plasma membrane"/>
    <property type="evidence" value="ECO:0007669"/>
    <property type="project" value="UniProtKB-SubCell"/>
</dbReference>
<feature type="transmembrane region" description="Helical" evidence="7">
    <location>
        <begin position="458"/>
        <end position="478"/>
    </location>
</feature>
<keyword evidence="3 7" id="KW-0812">Transmembrane</keyword>
<dbReference type="GO" id="GO:0022857">
    <property type="term" value="F:transmembrane transporter activity"/>
    <property type="evidence" value="ECO:0007669"/>
    <property type="project" value="TreeGrafter"/>
</dbReference>
<dbReference type="AlphaFoldDB" id="A0A366KEJ7"/>
<protein>
    <submittedName>
        <fullName evidence="9">ABC transporter permease</fullName>
    </submittedName>
</protein>
<organism evidence="9 10">
    <name type="scientific">Bifidobacterium xylocopae</name>
    <dbReference type="NCBI Taxonomy" id="2493119"/>
    <lineage>
        <taxon>Bacteria</taxon>
        <taxon>Bacillati</taxon>
        <taxon>Actinomycetota</taxon>
        <taxon>Actinomycetes</taxon>
        <taxon>Bifidobacteriales</taxon>
        <taxon>Bifidobacteriaceae</taxon>
        <taxon>Bifidobacterium</taxon>
    </lineage>
</organism>
<keyword evidence="2" id="KW-1003">Cell membrane</keyword>
<evidence type="ECO:0000259" key="8">
    <source>
        <dbReference type="Pfam" id="PF02687"/>
    </source>
</evidence>
<dbReference type="InterPro" id="IPR003838">
    <property type="entry name" value="ABC3_permease_C"/>
</dbReference>
<keyword evidence="5 7" id="KW-0472">Membrane</keyword>
<accession>A0A366KEJ7</accession>
<reference evidence="9 10" key="1">
    <citation type="submission" date="2017-10" db="EMBL/GenBank/DDBJ databases">
        <title>Bifidobacterium xylocopum sp. nov. and Bifidobacterium aemilianum sp. nov., from the carpenter bee (Xylocopa violacea) digestive tract.</title>
        <authorList>
            <person name="Alberoni D."/>
            <person name="Baffoni L."/>
            <person name="Di Gioia D."/>
            <person name="Gaggia F."/>
            <person name="Biavati B."/>
        </authorList>
    </citation>
    <scope>NUCLEOTIDE SEQUENCE [LARGE SCALE GENOMIC DNA]</scope>
    <source>
        <strain evidence="9 10">XV2</strain>
    </source>
</reference>
<dbReference type="PANTHER" id="PTHR30572:SF4">
    <property type="entry name" value="ABC TRANSPORTER PERMEASE YTRF"/>
    <property type="match status" value="1"/>
</dbReference>
<dbReference type="OrthoDB" id="9780560at2"/>
<feature type="transmembrane region" description="Helical" evidence="7">
    <location>
        <begin position="514"/>
        <end position="536"/>
    </location>
</feature>
<dbReference type="RefSeq" id="WP_113852661.1">
    <property type="nucleotide sequence ID" value="NZ_PDCH01000001.1"/>
</dbReference>
<feature type="transmembrane region" description="Helical" evidence="7">
    <location>
        <begin position="799"/>
        <end position="826"/>
    </location>
</feature>
<name>A0A366KEJ7_9BIFI</name>
<feature type="domain" description="ABC3 transporter permease C-terminal" evidence="8">
    <location>
        <begin position="751"/>
        <end position="868"/>
    </location>
</feature>
<keyword evidence="10" id="KW-1185">Reference proteome</keyword>
<evidence type="ECO:0000256" key="3">
    <source>
        <dbReference type="ARBA" id="ARBA00022692"/>
    </source>
</evidence>
<evidence type="ECO:0000256" key="7">
    <source>
        <dbReference type="SAM" id="Phobius"/>
    </source>
</evidence>
<dbReference type="PANTHER" id="PTHR30572">
    <property type="entry name" value="MEMBRANE COMPONENT OF TRANSPORTER-RELATED"/>
    <property type="match status" value="1"/>
</dbReference>
<feature type="transmembrane region" description="Helical" evidence="7">
    <location>
        <begin position="838"/>
        <end position="858"/>
    </location>
</feature>
<feature type="transmembrane region" description="Helical" evidence="7">
    <location>
        <begin position="417"/>
        <end position="438"/>
    </location>
</feature>
<evidence type="ECO:0000256" key="5">
    <source>
        <dbReference type="ARBA" id="ARBA00023136"/>
    </source>
</evidence>
<comment type="caution">
    <text evidence="9">The sequence shown here is derived from an EMBL/GenBank/DDBJ whole genome shotgun (WGS) entry which is preliminary data.</text>
</comment>
<comment type="similarity">
    <text evidence="6">Belongs to the ABC-4 integral membrane protein family.</text>
</comment>
<evidence type="ECO:0000256" key="4">
    <source>
        <dbReference type="ARBA" id="ARBA00022989"/>
    </source>
</evidence>
<evidence type="ECO:0000313" key="9">
    <source>
        <dbReference type="EMBL" id="RBP99999.1"/>
    </source>
</evidence>
<dbReference type="InterPro" id="IPR050250">
    <property type="entry name" value="Macrolide_Exporter_MacB"/>
</dbReference>
<keyword evidence="4 7" id="KW-1133">Transmembrane helix</keyword>
<gene>
    <name evidence="9" type="ORF">CRD59_00590</name>
</gene>